<feature type="compositionally biased region" description="Low complexity" evidence="1">
    <location>
        <begin position="125"/>
        <end position="138"/>
    </location>
</feature>
<dbReference type="InterPro" id="IPR003131">
    <property type="entry name" value="T1-type_BTB"/>
</dbReference>
<reference evidence="3 4" key="1">
    <citation type="submission" date="2016-07" db="EMBL/GenBank/DDBJ databases">
        <title>Pervasive Adenine N6-methylation of Active Genes in Fungi.</title>
        <authorList>
            <consortium name="DOE Joint Genome Institute"/>
            <person name="Mondo S.J."/>
            <person name="Dannebaum R.O."/>
            <person name="Kuo R.C."/>
            <person name="Labutti K."/>
            <person name="Haridas S."/>
            <person name="Kuo A."/>
            <person name="Salamov A."/>
            <person name="Ahrendt S.R."/>
            <person name="Lipzen A."/>
            <person name="Sullivan W."/>
            <person name="Andreopoulos W.B."/>
            <person name="Clum A."/>
            <person name="Lindquist E."/>
            <person name="Daum C."/>
            <person name="Ramamoorthy G.K."/>
            <person name="Gryganskyi A."/>
            <person name="Culley D."/>
            <person name="Magnuson J.K."/>
            <person name="James T.Y."/>
            <person name="O'Malley M.A."/>
            <person name="Stajich J.E."/>
            <person name="Spatafora J.W."/>
            <person name="Visel A."/>
            <person name="Grigoriev I.V."/>
        </authorList>
    </citation>
    <scope>NUCLEOTIDE SEQUENCE [LARGE SCALE GENOMIC DNA]</scope>
    <source>
        <strain evidence="3 4">NRRL 1336</strain>
    </source>
</reference>
<feature type="compositionally biased region" description="Polar residues" evidence="1">
    <location>
        <begin position="59"/>
        <end position="86"/>
    </location>
</feature>
<feature type="compositionally biased region" description="Polar residues" evidence="1">
    <location>
        <begin position="115"/>
        <end position="124"/>
    </location>
</feature>
<dbReference type="STRING" id="90262.A0A1X2IPP9"/>
<dbReference type="PANTHER" id="PTHR31758:SF2">
    <property type="entry name" value="BTB_POZ DOMAIN-CONTAINING PROTEIN YLR108C"/>
    <property type="match status" value="1"/>
</dbReference>
<dbReference type="InterPro" id="IPR000210">
    <property type="entry name" value="BTB/POZ_dom"/>
</dbReference>
<evidence type="ECO:0000256" key="1">
    <source>
        <dbReference type="SAM" id="MobiDB-lite"/>
    </source>
</evidence>
<evidence type="ECO:0000259" key="2">
    <source>
        <dbReference type="SMART" id="SM00225"/>
    </source>
</evidence>
<name>A0A1X2IPP9_9FUNG</name>
<dbReference type="EMBL" id="MCGE01000006">
    <property type="protein sequence ID" value="ORZ20245.1"/>
    <property type="molecule type" value="Genomic_DNA"/>
</dbReference>
<feature type="region of interest" description="Disordered" evidence="1">
    <location>
        <begin position="1"/>
        <end position="20"/>
    </location>
</feature>
<comment type="caution">
    <text evidence="3">The sequence shown here is derived from an EMBL/GenBank/DDBJ whole genome shotgun (WGS) entry which is preliminary data.</text>
</comment>
<dbReference type="AlphaFoldDB" id="A0A1X2IPP9"/>
<feature type="compositionally biased region" description="Low complexity" evidence="1">
    <location>
        <begin position="87"/>
        <end position="101"/>
    </location>
</feature>
<evidence type="ECO:0000313" key="4">
    <source>
        <dbReference type="Proteomes" id="UP000193560"/>
    </source>
</evidence>
<gene>
    <name evidence="3" type="ORF">BCR42DRAFT_448571</name>
</gene>
<evidence type="ECO:0000313" key="3">
    <source>
        <dbReference type="EMBL" id="ORZ20245.1"/>
    </source>
</evidence>
<dbReference type="InterPro" id="IPR011333">
    <property type="entry name" value="SKP1/BTB/POZ_sf"/>
</dbReference>
<dbReference type="Proteomes" id="UP000193560">
    <property type="component" value="Unassembled WGS sequence"/>
</dbReference>
<keyword evidence="4" id="KW-1185">Reference proteome</keyword>
<dbReference type="Gene3D" id="3.30.710.10">
    <property type="entry name" value="Potassium Channel Kv1.1, Chain A"/>
    <property type="match status" value="2"/>
</dbReference>
<proteinExistence type="predicted"/>
<dbReference type="OrthoDB" id="2414723at2759"/>
<feature type="region of interest" description="Disordered" evidence="1">
    <location>
        <begin position="408"/>
        <end position="428"/>
    </location>
</feature>
<feature type="region of interest" description="Disordered" evidence="1">
    <location>
        <begin position="59"/>
        <end position="165"/>
    </location>
</feature>
<dbReference type="CDD" id="cd18316">
    <property type="entry name" value="BTB_POZ_KCTD-like"/>
    <property type="match status" value="1"/>
</dbReference>
<dbReference type="Pfam" id="PF02214">
    <property type="entry name" value="BTB_2"/>
    <property type="match status" value="2"/>
</dbReference>
<dbReference type="SMART" id="SM00225">
    <property type="entry name" value="BTB"/>
    <property type="match status" value="2"/>
</dbReference>
<dbReference type="SUPFAM" id="SSF54695">
    <property type="entry name" value="POZ domain"/>
    <property type="match status" value="2"/>
</dbReference>
<feature type="compositionally biased region" description="Low complexity" evidence="1">
    <location>
        <begin position="419"/>
        <end position="428"/>
    </location>
</feature>
<dbReference type="PANTHER" id="PTHR31758">
    <property type="entry name" value="BTB/POZ DOMAIN-CONTAINING PROTEIN YLR108C"/>
    <property type="match status" value="1"/>
</dbReference>
<dbReference type="GO" id="GO:0051260">
    <property type="term" value="P:protein homooligomerization"/>
    <property type="evidence" value="ECO:0007669"/>
    <property type="project" value="InterPro"/>
</dbReference>
<feature type="domain" description="BTB" evidence="2">
    <location>
        <begin position="262"/>
        <end position="366"/>
    </location>
</feature>
<feature type="domain" description="BTB" evidence="2">
    <location>
        <begin position="172"/>
        <end position="260"/>
    </location>
</feature>
<organism evidence="3 4">
    <name type="scientific">Absidia repens</name>
    <dbReference type="NCBI Taxonomy" id="90262"/>
    <lineage>
        <taxon>Eukaryota</taxon>
        <taxon>Fungi</taxon>
        <taxon>Fungi incertae sedis</taxon>
        <taxon>Mucoromycota</taxon>
        <taxon>Mucoromycotina</taxon>
        <taxon>Mucoromycetes</taxon>
        <taxon>Mucorales</taxon>
        <taxon>Cunninghamellaceae</taxon>
        <taxon>Absidia</taxon>
    </lineage>
</organism>
<sequence length="601" mass="68426">MSGSSPSKEQPPSAKQNYDASQFFGFNYPFTFNSPGSGPADLFFGNQIPDDLFQFVTDPLQSTTASYPPIVDSTTTPSGPSMNTLSQQQQQRQQQPHQQLQSDNNMSSSPPPVPKQSTNSTPLMSQQNTSTSQQQQPQKPLASTPFNHQEAAISAGKKRKHDQIMNEPINQTVFTVIVGGKTFRLSWESLKSDGPNNFFVNYFRNQRNTRVMYVDRDADIFQLIVHHLRGYYVRPINDTQNQDLMNDARYYGLQRLHKTLQEFLFVNVGGRVFRLSWDLLRKDGKNNFFTGPLMHSLFNPHGGREQGAPVYIDRDPDNFADIVNHLRGYTIHIKDEMHRKNLLKDAQYYVFRQLVEKLMTARKTVDGFGEEGSPEVLLLLQDVRIINLLPTKQQQQLQQQQQQLQQQQKQEEQQQKNRSPIASPSTTATSFVQQNWNMTQLQYKREGLAHALLVQVADICIQVHYPQNQNQFSIQQQGGSMQQITMEMNDTDRTKLNIINQAVKGATTGIQDRTLYLDDACALTVDDQHIASLSELADHHAMEPCTKCVNQPCRMLKLILLRGICGLHLLDNNTLTLCAVRLETISSRLQLNLKREFLPAS</sequence>
<protein>
    <recommendedName>
        <fullName evidence="2">BTB domain-containing protein</fullName>
    </recommendedName>
</protein>
<accession>A0A1X2IPP9</accession>